<name>A0A2P2KCD4_RHIMU</name>
<reference evidence="1" key="1">
    <citation type="submission" date="2018-02" db="EMBL/GenBank/DDBJ databases">
        <title>Rhizophora mucronata_Transcriptome.</title>
        <authorList>
            <person name="Meera S.P."/>
            <person name="Sreeshan A."/>
            <person name="Augustine A."/>
        </authorList>
    </citation>
    <scope>NUCLEOTIDE SEQUENCE</scope>
    <source>
        <tissue evidence="1">Leaf</tissue>
    </source>
</reference>
<evidence type="ECO:0000313" key="1">
    <source>
        <dbReference type="EMBL" id="MBX03398.1"/>
    </source>
</evidence>
<dbReference type="AlphaFoldDB" id="A0A2P2KCD4"/>
<accession>A0A2P2KCD4</accession>
<protein>
    <submittedName>
        <fullName evidence="1">Aspartic proteinase Asp1</fullName>
    </submittedName>
</protein>
<organism evidence="1">
    <name type="scientific">Rhizophora mucronata</name>
    <name type="common">Asiatic mangrove</name>
    <dbReference type="NCBI Taxonomy" id="61149"/>
    <lineage>
        <taxon>Eukaryota</taxon>
        <taxon>Viridiplantae</taxon>
        <taxon>Streptophyta</taxon>
        <taxon>Embryophyta</taxon>
        <taxon>Tracheophyta</taxon>
        <taxon>Spermatophyta</taxon>
        <taxon>Magnoliopsida</taxon>
        <taxon>eudicotyledons</taxon>
        <taxon>Gunneridae</taxon>
        <taxon>Pentapetalae</taxon>
        <taxon>rosids</taxon>
        <taxon>fabids</taxon>
        <taxon>Malpighiales</taxon>
        <taxon>Rhizophoraceae</taxon>
        <taxon>Rhizophora</taxon>
    </lineage>
</organism>
<sequence length="56" mass="6118">MVSNYAIKIHRVLHKESSGSASIPIGNTVLAWHAFSATRKYAVVCRGTKIIIAVNH</sequence>
<dbReference type="EMBL" id="GGEC01022914">
    <property type="protein sequence ID" value="MBX03398.1"/>
    <property type="molecule type" value="Transcribed_RNA"/>
</dbReference>
<proteinExistence type="predicted"/>